<dbReference type="Pfam" id="PF04095">
    <property type="entry name" value="NAPRTase"/>
    <property type="match status" value="1"/>
</dbReference>
<dbReference type="NCBIfam" id="NF003704">
    <property type="entry name" value="PRK05321.1"/>
    <property type="match status" value="1"/>
</dbReference>
<evidence type="ECO:0000259" key="9">
    <source>
        <dbReference type="Pfam" id="PF04095"/>
    </source>
</evidence>
<evidence type="ECO:0000256" key="4">
    <source>
        <dbReference type="ARBA" id="ARBA00022553"/>
    </source>
</evidence>
<dbReference type="AlphaFoldDB" id="A0A166QLR7"/>
<dbReference type="SUPFAM" id="SSF51690">
    <property type="entry name" value="Nicotinate/Quinolinate PRTase C-terminal domain-like"/>
    <property type="match status" value="1"/>
</dbReference>
<accession>A0A166QLR7</accession>
<dbReference type="EMBL" id="KV417509">
    <property type="protein sequence ID" value="KZP27300.1"/>
    <property type="molecule type" value="Genomic_DNA"/>
</dbReference>
<keyword evidence="4" id="KW-0597">Phosphoprotein</keyword>
<gene>
    <name evidence="11" type="ORF">FIBSPDRAFT_730798</name>
</gene>
<keyword evidence="11" id="KW-0328">Glycosyltransferase</keyword>
<feature type="domain" description="Nicotinate/nicotinamide phosphoribosyltransferase" evidence="9">
    <location>
        <begin position="174"/>
        <end position="417"/>
    </location>
</feature>
<dbReference type="InterPro" id="IPR006406">
    <property type="entry name" value="Nic_PRibTrfase"/>
</dbReference>
<comment type="function">
    <text evidence="8">Catalyzes the synthesis of beta-nicotinate D-ribonucleotide from nicotinate and 5-phospho-D-ribose 1-phosphate at the expense of ATP.</text>
</comment>
<keyword evidence="12" id="KW-1185">Reference proteome</keyword>
<dbReference type="InterPro" id="IPR036068">
    <property type="entry name" value="Nicotinate_pribotase-like_C"/>
</dbReference>
<dbReference type="HAMAP" id="MF_00570">
    <property type="entry name" value="NAPRTase"/>
    <property type="match status" value="1"/>
</dbReference>
<dbReference type="InterPro" id="IPR007229">
    <property type="entry name" value="Nic_PRibTrfase-Fam"/>
</dbReference>
<evidence type="ECO:0000313" key="12">
    <source>
        <dbReference type="Proteomes" id="UP000076532"/>
    </source>
</evidence>
<evidence type="ECO:0000256" key="5">
    <source>
        <dbReference type="ARBA" id="ARBA00022598"/>
    </source>
</evidence>
<evidence type="ECO:0000256" key="7">
    <source>
        <dbReference type="ARBA" id="ARBA00048668"/>
    </source>
</evidence>
<feature type="domain" description="Nicotinate phosphoribosyltransferase N-terminal" evidence="10">
    <location>
        <begin position="15"/>
        <end position="142"/>
    </location>
</feature>
<comment type="similarity">
    <text evidence="2 8">Belongs to the NAPRTase family.</text>
</comment>
<dbReference type="InterPro" id="IPR040727">
    <property type="entry name" value="NAPRTase_N"/>
</dbReference>
<reference evidence="11 12" key="1">
    <citation type="journal article" date="2016" name="Mol. Biol. Evol.">
        <title>Comparative Genomics of Early-Diverging Mushroom-Forming Fungi Provides Insights into the Origins of Lignocellulose Decay Capabilities.</title>
        <authorList>
            <person name="Nagy L.G."/>
            <person name="Riley R."/>
            <person name="Tritt A."/>
            <person name="Adam C."/>
            <person name="Daum C."/>
            <person name="Floudas D."/>
            <person name="Sun H."/>
            <person name="Yadav J.S."/>
            <person name="Pangilinan J."/>
            <person name="Larsson K.H."/>
            <person name="Matsuura K."/>
            <person name="Barry K."/>
            <person name="Labutti K."/>
            <person name="Kuo R."/>
            <person name="Ohm R.A."/>
            <person name="Bhattacharya S.S."/>
            <person name="Shirouzu T."/>
            <person name="Yoshinaga Y."/>
            <person name="Martin F.M."/>
            <person name="Grigoriev I.V."/>
            <person name="Hibbett D.S."/>
        </authorList>
    </citation>
    <scope>NUCLEOTIDE SEQUENCE [LARGE SCALE GENOMIC DNA]</scope>
    <source>
        <strain evidence="11 12">CBS 109695</strain>
    </source>
</reference>
<evidence type="ECO:0000256" key="2">
    <source>
        <dbReference type="ARBA" id="ARBA00010897"/>
    </source>
</evidence>
<dbReference type="SUPFAM" id="SSF54675">
    <property type="entry name" value="Nicotinate/Quinolinate PRTase N-terminal domain-like"/>
    <property type="match status" value="1"/>
</dbReference>
<dbReference type="EC" id="6.3.4.21" evidence="3 8"/>
<dbReference type="GO" id="GO:0034355">
    <property type="term" value="P:NAD+ biosynthetic process via the salvage pathway"/>
    <property type="evidence" value="ECO:0007669"/>
    <property type="project" value="TreeGrafter"/>
</dbReference>
<evidence type="ECO:0000259" key="10">
    <source>
        <dbReference type="Pfam" id="PF17767"/>
    </source>
</evidence>
<keyword evidence="6 8" id="KW-0662">Pyridine nucleotide biosynthesis</keyword>
<dbReference type="Proteomes" id="UP000076532">
    <property type="component" value="Unassembled WGS sequence"/>
</dbReference>
<dbReference type="NCBIfam" id="TIGR01514">
    <property type="entry name" value="NAPRTase"/>
    <property type="match status" value="1"/>
</dbReference>
<evidence type="ECO:0000256" key="6">
    <source>
        <dbReference type="ARBA" id="ARBA00022642"/>
    </source>
</evidence>
<organism evidence="11 12">
    <name type="scientific">Athelia psychrophila</name>
    <dbReference type="NCBI Taxonomy" id="1759441"/>
    <lineage>
        <taxon>Eukaryota</taxon>
        <taxon>Fungi</taxon>
        <taxon>Dikarya</taxon>
        <taxon>Basidiomycota</taxon>
        <taxon>Agaricomycotina</taxon>
        <taxon>Agaricomycetes</taxon>
        <taxon>Agaricomycetidae</taxon>
        <taxon>Atheliales</taxon>
        <taxon>Atheliaceae</taxon>
        <taxon>Athelia</taxon>
    </lineage>
</organism>
<comment type="PTM">
    <text evidence="8">Transiently phosphorylated on a His residue during the reaction cycle. Phosphorylation strongly increases the affinity for substrates and increases the rate of nicotinate D-ribonucleotide production. Dephosphorylation regenerates the low-affinity form of the enzyme, leading to product release.</text>
</comment>
<dbReference type="Pfam" id="PF17767">
    <property type="entry name" value="NAPRTase_N"/>
    <property type="match status" value="1"/>
</dbReference>
<evidence type="ECO:0000256" key="3">
    <source>
        <dbReference type="ARBA" id="ARBA00013236"/>
    </source>
</evidence>
<evidence type="ECO:0000256" key="8">
    <source>
        <dbReference type="RuleBase" id="RU003838"/>
    </source>
</evidence>
<name>A0A166QLR7_9AGAM</name>
<protein>
    <recommendedName>
        <fullName evidence="3 8">Nicotinate phosphoribosyltransferase</fullName>
        <ecNumber evidence="3 8">6.3.4.21</ecNumber>
    </recommendedName>
</protein>
<dbReference type="Gene3D" id="3.20.140.10">
    <property type="entry name" value="nicotinate phosphoribosyltransferase"/>
    <property type="match status" value="1"/>
</dbReference>
<dbReference type="STRING" id="436010.A0A166QLR7"/>
<dbReference type="UniPathway" id="UPA00253">
    <property type="reaction ID" value="UER00457"/>
</dbReference>
<sequence>MGKKSPPVGVPISILDTDVYKLTMQQAVLHHFPNVQATYRLCHRSTDVLFTRECIDAYKAAISQFSALSITEDELRWLKEACPYFKPSYLDHLAMYKFKPEQVSVQFTPTTEDAKWGNVEVEVTGPWHETVMWEVPLMACLNELYFQMVDTDWTGDGQYEIACAKAKSLLQADCAISEFGTRRRRSYHTQDVVLNAFVATSASLPGQGEVTGTSNVHLAMKYGLAPAQTIAHEWFMAVGALKGYGHVNETALDLWEEVYPNGLPAALTDTFSTGVFFKATFRDFAADPERAKRWPGLRQDSGDPFVFAPRAKAMYASVGVAPQEKSIVFSDGLNLDKALRLKQQCNDIGFKAAFGIGTFLTNDFQKASTGSRDEIKVLNMVIKISSVDGKPCVKISDDLGKNTGDTAEVRHVKEIFGLAQ</sequence>
<proteinExistence type="inferred from homology"/>
<dbReference type="OrthoDB" id="193380at2759"/>
<comment type="pathway">
    <text evidence="1 8">Cofactor biosynthesis; NAD(+) biosynthesis; nicotinate D-ribonucleotide from nicotinate: step 1/1.</text>
</comment>
<dbReference type="GO" id="GO:0004516">
    <property type="term" value="F:nicotinate phosphoribosyltransferase activity"/>
    <property type="evidence" value="ECO:0007669"/>
    <property type="project" value="UniProtKB-UniRule"/>
</dbReference>
<dbReference type="PANTHER" id="PTHR11098:SF1">
    <property type="entry name" value="NICOTINATE PHOSPHORIBOSYLTRANSFERASE"/>
    <property type="match status" value="1"/>
</dbReference>
<dbReference type="PIRSF" id="PIRSF000484">
    <property type="entry name" value="NAPRT"/>
    <property type="match status" value="1"/>
</dbReference>
<keyword evidence="11" id="KW-0808">Transferase</keyword>
<evidence type="ECO:0000256" key="1">
    <source>
        <dbReference type="ARBA" id="ARBA00004952"/>
    </source>
</evidence>
<comment type="catalytic activity">
    <reaction evidence="7 8">
        <text>5-phospho-alpha-D-ribose 1-diphosphate + nicotinate + ATP + H2O = nicotinate beta-D-ribonucleotide + ADP + phosphate + diphosphate</text>
        <dbReference type="Rhea" id="RHEA:36163"/>
        <dbReference type="ChEBI" id="CHEBI:15377"/>
        <dbReference type="ChEBI" id="CHEBI:30616"/>
        <dbReference type="ChEBI" id="CHEBI:32544"/>
        <dbReference type="ChEBI" id="CHEBI:33019"/>
        <dbReference type="ChEBI" id="CHEBI:43474"/>
        <dbReference type="ChEBI" id="CHEBI:57502"/>
        <dbReference type="ChEBI" id="CHEBI:58017"/>
        <dbReference type="ChEBI" id="CHEBI:456216"/>
        <dbReference type="EC" id="6.3.4.21"/>
    </reaction>
</comment>
<evidence type="ECO:0000313" key="11">
    <source>
        <dbReference type="EMBL" id="KZP27300.1"/>
    </source>
</evidence>
<dbReference type="InterPro" id="IPR041525">
    <property type="entry name" value="N/Namide_PRibTrfase"/>
</dbReference>
<dbReference type="PANTHER" id="PTHR11098">
    <property type="entry name" value="NICOTINATE PHOSPHORIBOSYLTRANSFERASE"/>
    <property type="match status" value="1"/>
</dbReference>
<keyword evidence="5 8" id="KW-0436">Ligase</keyword>
<dbReference type="GO" id="GO:0016757">
    <property type="term" value="F:glycosyltransferase activity"/>
    <property type="evidence" value="ECO:0007669"/>
    <property type="project" value="UniProtKB-KW"/>
</dbReference>
<dbReference type="GO" id="GO:0005829">
    <property type="term" value="C:cytosol"/>
    <property type="evidence" value="ECO:0007669"/>
    <property type="project" value="TreeGrafter"/>
</dbReference>